<feature type="region of interest" description="Disordered" evidence="7">
    <location>
        <begin position="85"/>
        <end position="122"/>
    </location>
</feature>
<comment type="pathway">
    <text evidence="1 6">Cell wall biogenesis; peptidoglycan biosynthesis.</text>
</comment>
<dbReference type="PROSITE" id="PS52029">
    <property type="entry name" value="LD_TPASE"/>
    <property type="match status" value="1"/>
</dbReference>
<dbReference type="Pfam" id="PF03734">
    <property type="entry name" value="YkuD"/>
    <property type="match status" value="1"/>
</dbReference>
<evidence type="ECO:0000313" key="10">
    <source>
        <dbReference type="Proteomes" id="UP000604475"/>
    </source>
</evidence>
<comment type="caution">
    <text evidence="9">The sequence shown here is derived from an EMBL/GenBank/DDBJ whole genome shotgun (WGS) entry which is preliminary data.</text>
</comment>
<reference evidence="9" key="1">
    <citation type="submission" date="2020-12" db="EMBL/GenBank/DDBJ databases">
        <title>Genomic characterization of non-nitrogen-fixing Frankia strains.</title>
        <authorList>
            <person name="Carlos-Shanley C."/>
            <person name="Guerra T."/>
            <person name="Hahn D."/>
        </authorList>
    </citation>
    <scope>NUCLEOTIDE SEQUENCE</scope>
    <source>
        <strain evidence="9">CN6</strain>
    </source>
</reference>
<evidence type="ECO:0000256" key="5">
    <source>
        <dbReference type="ARBA" id="ARBA00023316"/>
    </source>
</evidence>
<dbReference type="EMBL" id="JAEACQ010000146">
    <property type="protein sequence ID" value="MBL7626682.1"/>
    <property type="molecule type" value="Genomic_DNA"/>
</dbReference>
<dbReference type="Gene3D" id="2.40.440.10">
    <property type="entry name" value="L,D-transpeptidase catalytic domain-like"/>
    <property type="match status" value="1"/>
</dbReference>
<dbReference type="InterPro" id="IPR005490">
    <property type="entry name" value="LD_TPept_cat_dom"/>
</dbReference>
<dbReference type="GO" id="GO:0008360">
    <property type="term" value="P:regulation of cell shape"/>
    <property type="evidence" value="ECO:0007669"/>
    <property type="project" value="UniProtKB-UniRule"/>
</dbReference>
<dbReference type="Proteomes" id="UP000604475">
    <property type="component" value="Unassembled WGS sequence"/>
</dbReference>
<dbReference type="InterPro" id="IPR038063">
    <property type="entry name" value="Transpep_catalytic_dom"/>
</dbReference>
<dbReference type="GO" id="GO:0016740">
    <property type="term" value="F:transferase activity"/>
    <property type="evidence" value="ECO:0007669"/>
    <property type="project" value="UniProtKB-KW"/>
</dbReference>
<dbReference type="GO" id="GO:0071972">
    <property type="term" value="F:peptidoglycan L,D-transpeptidase activity"/>
    <property type="evidence" value="ECO:0007669"/>
    <property type="project" value="TreeGrafter"/>
</dbReference>
<dbReference type="AlphaFoldDB" id="A0A937RBE0"/>
<evidence type="ECO:0000256" key="3">
    <source>
        <dbReference type="ARBA" id="ARBA00022960"/>
    </source>
</evidence>
<evidence type="ECO:0000256" key="6">
    <source>
        <dbReference type="PROSITE-ProRule" id="PRU01373"/>
    </source>
</evidence>
<proteinExistence type="predicted"/>
<evidence type="ECO:0000259" key="8">
    <source>
        <dbReference type="PROSITE" id="PS52029"/>
    </source>
</evidence>
<accession>A0A937RBE0</accession>
<name>A0A937RBE0_9ACTN</name>
<evidence type="ECO:0000256" key="1">
    <source>
        <dbReference type="ARBA" id="ARBA00004752"/>
    </source>
</evidence>
<dbReference type="GO" id="GO:0018104">
    <property type="term" value="P:peptidoglycan-protein cross-linking"/>
    <property type="evidence" value="ECO:0007669"/>
    <property type="project" value="TreeGrafter"/>
</dbReference>
<dbReference type="PANTHER" id="PTHR30582">
    <property type="entry name" value="L,D-TRANSPEPTIDASE"/>
    <property type="match status" value="1"/>
</dbReference>
<feature type="compositionally biased region" description="Pro residues" evidence="7">
    <location>
        <begin position="34"/>
        <end position="44"/>
    </location>
</feature>
<feature type="domain" description="L,D-TPase catalytic" evidence="8">
    <location>
        <begin position="166"/>
        <end position="287"/>
    </location>
</feature>
<dbReference type="GO" id="GO:0071555">
    <property type="term" value="P:cell wall organization"/>
    <property type="evidence" value="ECO:0007669"/>
    <property type="project" value="UniProtKB-UniRule"/>
</dbReference>
<dbReference type="GO" id="GO:0005576">
    <property type="term" value="C:extracellular region"/>
    <property type="evidence" value="ECO:0007669"/>
    <property type="project" value="TreeGrafter"/>
</dbReference>
<dbReference type="SUPFAM" id="SSF141523">
    <property type="entry name" value="L,D-transpeptidase catalytic domain-like"/>
    <property type="match status" value="1"/>
</dbReference>
<keyword evidence="3 6" id="KW-0133">Cell shape</keyword>
<feature type="region of interest" description="Disordered" evidence="7">
    <location>
        <begin position="29"/>
        <end position="62"/>
    </location>
</feature>
<keyword evidence="4 6" id="KW-0573">Peptidoglycan synthesis</keyword>
<evidence type="ECO:0000256" key="4">
    <source>
        <dbReference type="ARBA" id="ARBA00022984"/>
    </source>
</evidence>
<keyword evidence="2" id="KW-0808">Transferase</keyword>
<protein>
    <submittedName>
        <fullName evidence="9">L,D-transpeptidase</fullName>
    </submittedName>
</protein>
<sequence>MTRAVAVVVAFVVGSLVAGLLVPGCGGNEEKAPPATPPSAPPSPAVTASAPGPGADGRVDPANLPKGWSLVAWPADTKVAVFAEVSPAPPGADGTGAAKPSDEPPRGPAAERPTRVLDNPNAQGAPLTLLVERYQRDWLRVALPVRPNGTTGWIHARDVRLAATPFAVTVDRVRHELTVYRDGRVAKVYPVGIGTGATPTPNGRFYLAQLLRPGNPNGPWGPYAFGLSGFSDVVTSFNGGEGIIGLHGTNQPERVGTDVSMGCIRLRNEDITELADLLPVGTPVTIT</sequence>
<evidence type="ECO:0000256" key="7">
    <source>
        <dbReference type="SAM" id="MobiDB-lite"/>
    </source>
</evidence>
<gene>
    <name evidence="9" type="ORF">I7412_05770</name>
</gene>
<dbReference type="CDD" id="cd16913">
    <property type="entry name" value="YkuD_like"/>
    <property type="match status" value="1"/>
</dbReference>
<dbReference type="InterPro" id="IPR050979">
    <property type="entry name" value="LD-transpeptidase"/>
</dbReference>
<feature type="active site" description="Proton donor/acceptor" evidence="6">
    <location>
        <position position="247"/>
    </location>
</feature>
<organism evidence="9 10">
    <name type="scientific">Frankia nepalensis</name>
    <dbReference type="NCBI Taxonomy" id="1836974"/>
    <lineage>
        <taxon>Bacteria</taxon>
        <taxon>Bacillati</taxon>
        <taxon>Actinomycetota</taxon>
        <taxon>Actinomycetes</taxon>
        <taxon>Frankiales</taxon>
        <taxon>Frankiaceae</taxon>
        <taxon>Frankia</taxon>
    </lineage>
</organism>
<keyword evidence="5 6" id="KW-0961">Cell wall biogenesis/degradation</keyword>
<evidence type="ECO:0000313" key="9">
    <source>
        <dbReference type="EMBL" id="MBL7626682.1"/>
    </source>
</evidence>
<evidence type="ECO:0000256" key="2">
    <source>
        <dbReference type="ARBA" id="ARBA00022679"/>
    </source>
</evidence>
<keyword evidence="10" id="KW-1185">Reference proteome</keyword>
<feature type="active site" description="Nucleophile" evidence="6">
    <location>
        <position position="263"/>
    </location>
</feature>